<feature type="transmembrane region" description="Helical" evidence="1">
    <location>
        <begin position="222"/>
        <end position="240"/>
    </location>
</feature>
<accession>A0A2X4UT14</accession>
<dbReference type="RefSeq" id="WP_072699646.1">
    <property type="nucleotide sequence ID" value="NZ_JAFBBL010000001.1"/>
</dbReference>
<dbReference type="InterPro" id="IPR040884">
    <property type="entry name" value="SLATT_1"/>
</dbReference>
<feature type="domain" description="SMODS and SLOG-associating 2TM effector" evidence="2">
    <location>
        <begin position="172"/>
        <end position="293"/>
    </location>
</feature>
<dbReference type="Proteomes" id="UP000249091">
    <property type="component" value="Chromosome 1"/>
</dbReference>
<keyword evidence="1" id="KW-0812">Transmembrane</keyword>
<evidence type="ECO:0000313" key="5">
    <source>
        <dbReference type="Proteomes" id="UP000249091"/>
    </source>
</evidence>
<sequence>MAILHDVPDNDYPYLFRAADKASLEGQRSYVQTTRTRLLLLGGAALTGVFSWTVEWGEIGPINVPALFGVLAFVLTLVLELDTWKNRPDKSWYDGRAVAESAKTLIWKFAVGGNPFPAPLEEVDAMRALLKRMKSIREKFLDLELHPVQAPEISDWMLVLRRSSFEHRRQSYLEARIDQQKKWYSDKARLNKRQAERWRLVLIILELSGVGISLAAALSLDLTQIAAAIAALVTGVLAWTQTKQYDFNYRAYSAALSDLTSAEAKLSLADTEESWAREVDDAEEAISREHVVWLATRSSL</sequence>
<dbReference type="Pfam" id="PF18181">
    <property type="entry name" value="SLATT_1"/>
    <property type="match status" value="1"/>
</dbReference>
<dbReference type="AlphaFoldDB" id="A0A2X4UT14"/>
<gene>
    <name evidence="4" type="ORF">NCTC10994_04076</name>
</gene>
<feature type="transmembrane region" description="Helical" evidence="1">
    <location>
        <begin position="198"/>
        <end position="216"/>
    </location>
</feature>
<organism evidence="4 5">
    <name type="scientific">Rhodococcus coprophilus</name>
    <dbReference type="NCBI Taxonomy" id="38310"/>
    <lineage>
        <taxon>Bacteria</taxon>
        <taxon>Bacillati</taxon>
        <taxon>Actinomycetota</taxon>
        <taxon>Actinomycetes</taxon>
        <taxon>Mycobacteriales</taxon>
        <taxon>Nocardiaceae</taxon>
        <taxon>Rhodococcus</taxon>
    </lineage>
</organism>
<evidence type="ECO:0000256" key="1">
    <source>
        <dbReference type="SAM" id="Phobius"/>
    </source>
</evidence>
<dbReference type="EMBL" id="LS483468">
    <property type="protein sequence ID" value="SQI38838.1"/>
    <property type="molecule type" value="Genomic_DNA"/>
</dbReference>
<reference evidence="4 5" key="1">
    <citation type="submission" date="2018-06" db="EMBL/GenBank/DDBJ databases">
        <authorList>
            <consortium name="Pathogen Informatics"/>
            <person name="Doyle S."/>
        </authorList>
    </citation>
    <scope>NUCLEOTIDE SEQUENCE [LARGE SCALE GENOMIC DNA]</scope>
    <source>
        <strain evidence="4 5">NCTC10994</strain>
    </source>
</reference>
<feature type="transmembrane region" description="Helical" evidence="1">
    <location>
        <begin position="62"/>
        <end position="81"/>
    </location>
</feature>
<evidence type="ECO:0008006" key="6">
    <source>
        <dbReference type="Google" id="ProtNLM"/>
    </source>
</evidence>
<feature type="transmembrane region" description="Helical" evidence="1">
    <location>
        <begin position="38"/>
        <end position="56"/>
    </location>
</feature>
<dbReference type="STRING" id="1219011.GCA_001895045_01332"/>
<evidence type="ECO:0000259" key="3">
    <source>
        <dbReference type="Pfam" id="PF18184"/>
    </source>
</evidence>
<dbReference type="NCBIfam" id="NF033610">
    <property type="entry name" value="SLATT_3"/>
    <property type="match status" value="1"/>
</dbReference>
<dbReference type="Pfam" id="PF18184">
    <property type="entry name" value="SLATT_3"/>
    <property type="match status" value="1"/>
</dbReference>
<evidence type="ECO:0000313" key="4">
    <source>
        <dbReference type="EMBL" id="SQI38838.1"/>
    </source>
</evidence>
<dbReference type="KEGG" id="rcr:NCTC10994_04076"/>
<feature type="domain" description="SMODS and SLOG-associating 2TM effector" evidence="3">
    <location>
        <begin position="13"/>
        <end position="169"/>
    </location>
</feature>
<proteinExistence type="predicted"/>
<dbReference type="InterPro" id="IPR041116">
    <property type="entry name" value="SLATT_3"/>
</dbReference>
<keyword evidence="1" id="KW-1133">Transmembrane helix</keyword>
<evidence type="ECO:0000259" key="2">
    <source>
        <dbReference type="Pfam" id="PF18181"/>
    </source>
</evidence>
<name>A0A2X4UT14_9NOCA</name>
<keyword evidence="5" id="KW-1185">Reference proteome</keyword>
<protein>
    <recommendedName>
        <fullName evidence="6">SMODS and SLOG-associating 2TM effector domain-containing protein</fullName>
    </recommendedName>
</protein>
<keyword evidence="1" id="KW-0472">Membrane</keyword>
<dbReference type="NCBIfam" id="NF033634">
    <property type="entry name" value="SLATT_1"/>
    <property type="match status" value="1"/>
</dbReference>